<feature type="transmembrane region" description="Helical" evidence="1">
    <location>
        <begin position="23"/>
        <end position="41"/>
    </location>
</feature>
<organism evidence="2 3">
    <name type="scientific">Candidatus Sulfuritelmatomonas gaucii</name>
    <dbReference type="NCBI Taxonomy" id="2043161"/>
    <lineage>
        <taxon>Bacteria</taxon>
        <taxon>Pseudomonadati</taxon>
        <taxon>Acidobacteriota</taxon>
        <taxon>Terriglobia</taxon>
        <taxon>Terriglobales</taxon>
        <taxon>Acidobacteriaceae</taxon>
        <taxon>Candidatus Sulfuritelmatomonas</taxon>
    </lineage>
</organism>
<dbReference type="EMBL" id="OKRB01000082">
    <property type="protein sequence ID" value="SPE20114.1"/>
    <property type="molecule type" value="Genomic_DNA"/>
</dbReference>
<protein>
    <submittedName>
        <fullName evidence="2">ATP synthase protein I</fullName>
    </submittedName>
</protein>
<sequence>MMDETHPLADMTDKDLESLLKRAIRITVILGGLASLTLWIGSGWRNAAMMATGAAISAASIFEWRRLARFIVAKMDQKQVQRGTMVAVIFFLVRLIVFGAAIYVSLKCFRGSGVALLCGLALAVLSIVWEALRLLRE</sequence>
<keyword evidence="1" id="KW-1133">Transmembrane helix</keyword>
<proteinExistence type="predicted"/>
<evidence type="ECO:0000313" key="2">
    <source>
        <dbReference type="EMBL" id="SPE20114.1"/>
    </source>
</evidence>
<dbReference type="AlphaFoldDB" id="A0A2N9LAM6"/>
<dbReference type="OrthoDB" id="122691at2"/>
<feature type="transmembrane region" description="Helical" evidence="1">
    <location>
        <begin position="112"/>
        <end position="132"/>
    </location>
</feature>
<gene>
    <name evidence="2" type="primary">atpI</name>
    <name evidence="2" type="ORF">SBA5_260038</name>
</gene>
<name>A0A2N9LAM6_9BACT</name>
<reference evidence="3" key="1">
    <citation type="submission" date="2018-02" db="EMBL/GenBank/DDBJ databases">
        <authorList>
            <person name="Hausmann B."/>
        </authorList>
    </citation>
    <scope>NUCLEOTIDE SEQUENCE [LARGE SCALE GENOMIC DNA]</scope>
    <source>
        <strain evidence="3">Peat soil MAG SbA5</strain>
    </source>
</reference>
<evidence type="ECO:0000313" key="3">
    <source>
        <dbReference type="Proteomes" id="UP000239735"/>
    </source>
</evidence>
<accession>A0A2N9LAM6</accession>
<evidence type="ECO:0000256" key="1">
    <source>
        <dbReference type="SAM" id="Phobius"/>
    </source>
</evidence>
<keyword evidence="1" id="KW-0472">Membrane</keyword>
<keyword evidence="1" id="KW-0812">Transmembrane</keyword>
<feature type="transmembrane region" description="Helical" evidence="1">
    <location>
        <begin position="85"/>
        <end position="106"/>
    </location>
</feature>
<dbReference type="Proteomes" id="UP000239735">
    <property type="component" value="Unassembled WGS sequence"/>
</dbReference>